<feature type="domain" description="CBS" evidence="3">
    <location>
        <begin position="13"/>
        <end position="69"/>
    </location>
</feature>
<protein>
    <submittedName>
        <fullName evidence="4">CBS domain-containing membrane protein</fullName>
    </submittedName>
</protein>
<comment type="caution">
    <text evidence="4">The sequence shown here is derived from an EMBL/GenBank/DDBJ whole genome shotgun (WGS) entry which is preliminary data.</text>
</comment>
<reference evidence="4 5" key="1">
    <citation type="submission" date="2023-07" db="EMBL/GenBank/DDBJ databases">
        <title>Sequencing the genomes of 1000 actinobacteria strains.</title>
        <authorList>
            <person name="Klenk H.-P."/>
        </authorList>
    </citation>
    <scope>NUCLEOTIDE SEQUENCE [LARGE SCALE GENOMIC DNA]</scope>
    <source>
        <strain evidence="4 5">DSM 44109</strain>
    </source>
</reference>
<keyword evidence="5" id="KW-1185">Reference proteome</keyword>
<evidence type="ECO:0000256" key="1">
    <source>
        <dbReference type="ARBA" id="ARBA00023122"/>
    </source>
</evidence>
<dbReference type="PANTHER" id="PTHR43080">
    <property type="entry name" value="CBS DOMAIN-CONTAINING PROTEIN CBSX3, MITOCHONDRIAL"/>
    <property type="match status" value="1"/>
</dbReference>
<proteinExistence type="predicted"/>
<dbReference type="InterPro" id="IPR046342">
    <property type="entry name" value="CBS_dom_sf"/>
</dbReference>
<dbReference type="RefSeq" id="WP_306871007.1">
    <property type="nucleotide sequence ID" value="NZ_JAUSRB010000002.1"/>
</dbReference>
<evidence type="ECO:0000256" key="2">
    <source>
        <dbReference type="PROSITE-ProRule" id="PRU00703"/>
    </source>
</evidence>
<dbReference type="Gene3D" id="3.10.580.10">
    <property type="entry name" value="CBS-domain"/>
    <property type="match status" value="2"/>
</dbReference>
<dbReference type="EMBL" id="JAUSRB010000002">
    <property type="protein sequence ID" value="MDP9868299.1"/>
    <property type="molecule type" value="Genomic_DNA"/>
</dbReference>
<dbReference type="PROSITE" id="PS51371">
    <property type="entry name" value="CBS"/>
    <property type="match status" value="2"/>
</dbReference>
<evidence type="ECO:0000259" key="3">
    <source>
        <dbReference type="PROSITE" id="PS51371"/>
    </source>
</evidence>
<dbReference type="SUPFAM" id="SSF54631">
    <property type="entry name" value="CBS-domain pair"/>
    <property type="match status" value="1"/>
</dbReference>
<sequence length="160" mass="17269">MMDVRELTVAQVMSRTLVAVEPDESPLMAWEIMRRAGVHHLPVVDRRGCLRGVLTREDLTARWSGGPAEQSRARVHPLLAEHRCPHTTLDARLADAAEAMIGAGVDALPVLGESNKLVGMVTATDVLRAVAGRLAGSQETPELLTGMFRLVPVMPHAPGE</sequence>
<feature type="domain" description="CBS" evidence="3">
    <location>
        <begin position="80"/>
        <end position="142"/>
    </location>
</feature>
<dbReference type="InterPro" id="IPR051257">
    <property type="entry name" value="Diverse_CBS-Domain"/>
</dbReference>
<organism evidence="4 5">
    <name type="scientific">Streptosporangium brasiliense</name>
    <dbReference type="NCBI Taxonomy" id="47480"/>
    <lineage>
        <taxon>Bacteria</taxon>
        <taxon>Bacillati</taxon>
        <taxon>Actinomycetota</taxon>
        <taxon>Actinomycetes</taxon>
        <taxon>Streptosporangiales</taxon>
        <taxon>Streptosporangiaceae</taxon>
        <taxon>Streptosporangium</taxon>
    </lineage>
</organism>
<dbReference type="InterPro" id="IPR000644">
    <property type="entry name" value="CBS_dom"/>
</dbReference>
<name>A0ABT9RG92_9ACTN</name>
<evidence type="ECO:0000313" key="5">
    <source>
        <dbReference type="Proteomes" id="UP001230426"/>
    </source>
</evidence>
<evidence type="ECO:0000313" key="4">
    <source>
        <dbReference type="EMBL" id="MDP9868299.1"/>
    </source>
</evidence>
<keyword evidence="1 2" id="KW-0129">CBS domain</keyword>
<accession>A0ABT9RG92</accession>
<dbReference type="PANTHER" id="PTHR43080:SF2">
    <property type="entry name" value="CBS DOMAIN-CONTAINING PROTEIN"/>
    <property type="match status" value="1"/>
</dbReference>
<gene>
    <name evidence="4" type="ORF">J2S55_007565</name>
</gene>
<dbReference type="Pfam" id="PF00571">
    <property type="entry name" value="CBS"/>
    <property type="match status" value="2"/>
</dbReference>
<dbReference type="Proteomes" id="UP001230426">
    <property type="component" value="Unassembled WGS sequence"/>
</dbReference>
<dbReference type="SMART" id="SM00116">
    <property type="entry name" value="CBS"/>
    <property type="match status" value="2"/>
</dbReference>